<protein>
    <submittedName>
        <fullName evidence="3">Multicopper oxidase domain-containing protein</fullName>
    </submittedName>
</protein>
<dbReference type="AlphaFoldDB" id="A0A9X2JNN4"/>
<name>A0A9X2JNN4_9RHOB</name>
<accession>A0A9X2JNN4</accession>
<gene>
    <name evidence="3" type="ORF">NHG85_01230</name>
</gene>
<feature type="domain" description="Plastocyanin-like" evidence="2">
    <location>
        <begin position="618"/>
        <end position="719"/>
    </location>
</feature>
<organism evidence="3 4">
    <name type="scientific">Limimaricola litoreus</name>
    <dbReference type="NCBI Taxonomy" id="2955316"/>
    <lineage>
        <taxon>Bacteria</taxon>
        <taxon>Pseudomonadati</taxon>
        <taxon>Pseudomonadota</taxon>
        <taxon>Alphaproteobacteria</taxon>
        <taxon>Rhodobacterales</taxon>
        <taxon>Paracoccaceae</taxon>
        <taxon>Limimaricola</taxon>
    </lineage>
</organism>
<dbReference type="PANTHER" id="PTHR48267:SF1">
    <property type="entry name" value="BILIRUBIN OXIDASE"/>
    <property type="match status" value="1"/>
</dbReference>
<dbReference type="RefSeq" id="WP_253329033.1">
    <property type="nucleotide sequence ID" value="NZ_JAMYXC010000018.1"/>
</dbReference>
<dbReference type="GO" id="GO:0016491">
    <property type="term" value="F:oxidoreductase activity"/>
    <property type="evidence" value="ECO:0007669"/>
    <property type="project" value="InterPro"/>
</dbReference>
<dbReference type="Proteomes" id="UP001139477">
    <property type="component" value="Unassembled WGS sequence"/>
</dbReference>
<dbReference type="InterPro" id="IPR011706">
    <property type="entry name" value="Cu-oxidase_C"/>
</dbReference>
<feature type="region of interest" description="Disordered" evidence="1">
    <location>
        <begin position="722"/>
        <end position="785"/>
    </location>
</feature>
<dbReference type="SUPFAM" id="SSF49503">
    <property type="entry name" value="Cupredoxins"/>
    <property type="match status" value="2"/>
</dbReference>
<dbReference type="InterPro" id="IPR045087">
    <property type="entry name" value="Cu-oxidase_fam"/>
</dbReference>
<feature type="compositionally biased region" description="Polar residues" evidence="1">
    <location>
        <begin position="724"/>
        <end position="733"/>
    </location>
</feature>
<sequence>MYLKPHASRRRHKEAQHARNNRAEIVKALTQGHVSRRELFKWGIFTSLGTLANINGLSPFATSAYASVPTGVPRSPTFGAMPFTYRMPRLRLEEPHKLTEKPNGYELDLAFPGYLDEPEARRLSYHTQFTESGGDDYRNPRFSGGPMEGRPPGEYFAHQRWREYLPQKAFIMTLGRLQNGYSFHPNFPDQDRDSVWTFNTGREEESVLPPPLLKVRYGEPVIFRHYNALPEDRRKNNGFGSISMATHNHNAHNASASDGASNAHFYPGQFYDYHWSTTLARADMINTDASDPRASGPDGYGGLTYVKGDHRELQSSLWFHDHRFFFTAENVYKGHLGALNYYSGPDRGNETLNDGVNHRLPSGTELDWGNIDFDVNLMISDAALDEDGQYFFDIFETIGFLGDLLLVNFAYKPFFEVLPRKYRFRLLNACMSRFIRPGLINDRNRWVPMKVIATDGNLMVNPVSVNLLDPMGSAERFDVVVDFSEFPVGSRIRMLNVAEHEEGGKPKEYLSRRDAIDQDTDDPGVGTFLEFRVVGEVDSVDSPGKKHYASDPDYSRVPSQLTEQIPIVDPVRVRHLEFKGTDREEGLETGECFPDCDDRNIEGFGWTIRVNGESNHFLNANRVSMLVPEPGVTEHWIIENSSGGWDHPVHLHFEEGVTIDRDGRRLSRLERGARKDVWRTGAGGQVRVQVTFGEYGGAYVTHCHNTVHEDWAMLARYDVLTDPNDPNQSSQHVSVIPTPDPSKYGVTYRDPEILPEGNPFSKEYTGNPMVGDDDDDDDDKPRRRG</sequence>
<dbReference type="PANTHER" id="PTHR48267">
    <property type="entry name" value="CUPREDOXIN SUPERFAMILY PROTEIN"/>
    <property type="match status" value="1"/>
</dbReference>
<feature type="compositionally biased region" description="Basic residues" evidence="1">
    <location>
        <begin position="1"/>
        <end position="14"/>
    </location>
</feature>
<reference evidence="3" key="1">
    <citation type="submission" date="2022-06" db="EMBL/GenBank/DDBJ databases">
        <title>Limimaricola sediminis sp. nov., isolated from an intertidal sediment.</title>
        <authorList>
            <person name="Shao X."/>
        </authorList>
    </citation>
    <scope>NUCLEOTIDE SEQUENCE</scope>
    <source>
        <strain evidence="3">ASW11-118</strain>
    </source>
</reference>
<feature type="region of interest" description="Disordered" evidence="1">
    <location>
        <begin position="1"/>
        <end position="20"/>
    </location>
</feature>
<keyword evidence="4" id="KW-1185">Reference proteome</keyword>
<evidence type="ECO:0000313" key="3">
    <source>
        <dbReference type="EMBL" id="MCP1167160.1"/>
    </source>
</evidence>
<proteinExistence type="predicted"/>
<dbReference type="EMBL" id="JAMYXC010000018">
    <property type="protein sequence ID" value="MCP1167160.1"/>
    <property type="molecule type" value="Genomic_DNA"/>
</dbReference>
<dbReference type="GO" id="GO:0005507">
    <property type="term" value="F:copper ion binding"/>
    <property type="evidence" value="ECO:0007669"/>
    <property type="project" value="InterPro"/>
</dbReference>
<evidence type="ECO:0000256" key="1">
    <source>
        <dbReference type="SAM" id="MobiDB-lite"/>
    </source>
</evidence>
<comment type="caution">
    <text evidence="3">The sequence shown here is derived from an EMBL/GenBank/DDBJ whole genome shotgun (WGS) entry which is preliminary data.</text>
</comment>
<dbReference type="Gene3D" id="2.60.40.420">
    <property type="entry name" value="Cupredoxins - blue copper proteins"/>
    <property type="match status" value="3"/>
</dbReference>
<evidence type="ECO:0000259" key="2">
    <source>
        <dbReference type="Pfam" id="PF07731"/>
    </source>
</evidence>
<dbReference type="Pfam" id="PF07731">
    <property type="entry name" value="Cu-oxidase_2"/>
    <property type="match status" value="1"/>
</dbReference>
<evidence type="ECO:0000313" key="4">
    <source>
        <dbReference type="Proteomes" id="UP001139477"/>
    </source>
</evidence>
<dbReference type="InterPro" id="IPR008972">
    <property type="entry name" value="Cupredoxin"/>
</dbReference>